<reference evidence="5 8" key="2">
    <citation type="submission" date="2020-12" db="EMBL/GenBank/DDBJ databases">
        <title>Draft genome sequence of furan degrading bacterial strain FUR100.</title>
        <authorList>
            <person name="Woiski C."/>
        </authorList>
    </citation>
    <scope>NUCLEOTIDE SEQUENCE [LARGE SCALE GENOMIC DNA]</scope>
    <source>
        <strain evidence="5 8">FUR100</strain>
    </source>
</reference>
<dbReference type="InterPro" id="IPR050268">
    <property type="entry name" value="NADH-dep_flavin_reductase"/>
</dbReference>
<reference evidence="6" key="3">
    <citation type="submission" date="2023-08" db="EMBL/GenBank/DDBJ databases">
        <title>Isolation and Characterization of Rhodococcus erythropolis MGMM8.</title>
        <authorList>
            <person name="Diabankana R.G.C."/>
            <person name="Afordoanyi D.M."/>
            <person name="Validov S.Z."/>
        </authorList>
    </citation>
    <scope>NUCLEOTIDE SEQUENCE</scope>
    <source>
        <strain evidence="6">MGMM8</strain>
    </source>
</reference>
<dbReference type="Proteomes" id="UP001230933">
    <property type="component" value="Chromosome"/>
</dbReference>
<accession>A0A0E3VBK4</accession>
<proteinExistence type="inferred from homology"/>
<dbReference type="InterPro" id="IPR012349">
    <property type="entry name" value="Split_barrel_FMN-bd"/>
</dbReference>
<dbReference type="OMA" id="VCINRNS"/>
<gene>
    <name evidence="4" type="ORF">BS297_00340</name>
    <name evidence="5" type="ORF">I3517_07430</name>
    <name evidence="6" type="ORF">QIE55_07365</name>
</gene>
<protein>
    <submittedName>
        <fullName evidence="5">Flavin reductase family protein</fullName>
        <ecNumber evidence="6">1.-.-.-</ecNumber>
    </submittedName>
    <submittedName>
        <fullName evidence="4">Monooxygenase</fullName>
    </submittedName>
</protein>
<evidence type="ECO:0000256" key="1">
    <source>
        <dbReference type="ARBA" id="ARBA00008898"/>
    </source>
</evidence>
<evidence type="ECO:0000313" key="4">
    <source>
        <dbReference type="EMBL" id="KAB2587397.1"/>
    </source>
</evidence>
<sequence>MTVENAEPPVLDGRTLRNVMSNFCTGVTVITAHDGDSPLGFTCQSLVSVSLDPPLLSFCPAKTSTSWPKLRESGTLCINVLAHDQQDMCSAFARGGTDKFLGVEWDAAGNGAPALSGALARIEATVEQEHDAGDHTIVVARITDLNVLRHDGPLLFYRGGFGRFDA</sequence>
<comment type="similarity">
    <text evidence="1">Belongs to the non-flavoprotein flavin reductase family.</text>
</comment>
<dbReference type="Gene3D" id="2.30.110.10">
    <property type="entry name" value="Electron Transport, Fmn-binding Protein, Chain A"/>
    <property type="match status" value="1"/>
</dbReference>
<evidence type="ECO:0000256" key="2">
    <source>
        <dbReference type="ARBA" id="ARBA00023002"/>
    </source>
</evidence>
<feature type="domain" description="Flavin reductase like" evidence="3">
    <location>
        <begin position="20"/>
        <end position="163"/>
    </location>
</feature>
<dbReference type="Pfam" id="PF01613">
    <property type="entry name" value="Flavin_Reduct"/>
    <property type="match status" value="1"/>
</dbReference>
<evidence type="ECO:0000259" key="3">
    <source>
        <dbReference type="SMART" id="SM00903"/>
    </source>
</evidence>
<organism evidence="5 8">
    <name type="scientific">Rhodococcus erythropolis</name>
    <name type="common">Arthrobacter picolinophilus</name>
    <dbReference type="NCBI Taxonomy" id="1833"/>
    <lineage>
        <taxon>Bacteria</taxon>
        <taxon>Bacillati</taxon>
        <taxon>Actinomycetota</taxon>
        <taxon>Actinomycetes</taxon>
        <taxon>Mycobacteriales</taxon>
        <taxon>Nocardiaceae</taxon>
        <taxon>Rhodococcus</taxon>
        <taxon>Rhodococcus erythropolis group</taxon>
    </lineage>
</organism>
<dbReference type="AlphaFoldDB" id="A0A0E3VBK4"/>
<name>A0A0E3VBK4_RHOER</name>
<dbReference type="SMR" id="A0A0E3VBK4"/>
<keyword evidence="4" id="KW-0503">Monooxygenase</keyword>
<dbReference type="EC" id="1.-.-.-" evidence="6"/>
<reference evidence="4 7" key="1">
    <citation type="journal article" date="2017" name="Poromechanics V (2013)">
        <title>Genomic Characterization of the Arsenic-Tolerant Actinobacterium, &lt;i&gt;Rhodococcus erythropolis&lt;/i&gt; S43.</title>
        <authorList>
            <person name="Retamal-Morales G."/>
            <person name="Mehnert M."/>
            <person name="Schwabe R."/>
            <person name="Tischler D."/>
            <person name="Schloemann M."/>
            <person name="Levican G.J."/>
        </authorList>
    </citation>
    <scope>NUCLEOTIDE SEQUENCE [LARGE SCALE GENOMIC DNA]</scope>
    <source>
        <strain evidence="4 7">S43</strain>
    </source>
</reference>
<dbReference type="EMBL" id="JAECSB010000028">
    <property type="protein sequence ID" value="MBH5142446.1"/>
    <property type="molecule type" value="Genomic_DNA"/>
</dbReference>
<dbReference type="RefSeq" id="WP_020906617.1">
    <property type="nucleotide sequence ID" value="NZ_AP018733.1"/>
</dbReference>
<evidence type="ECO:0000313" key="6">
    <source>
        <dbReference type="EMBL" id="WGV51029.1"/>
    </source>
</evidence>
<keyword evidence="2 6" id="KW-0560">Oxidoreductase</keyword>
<dbReference type="GO" id="GO:0010181">
    <property type="term" value="F:FMN binding"/>
    <property type="evidence" value="ECO:0007669"/>
    <property type="project" value="InterPro"/>
</dbReference>
<dbReference type="PANTHER" id="PTHR30466">
    <property type="entry name" value="FLAVIN REDUCTASE"/>
    <property type="match status" value="1"/>
</dbReference>
<keyword evidence="8" id="KW-1185">Reference proteome</keyword>
<dbReference type="Proteomes" id="UP000627573">
    <property type="component" value="Unassembled WGS sequence"/>
</dbReference>
<dbReference type="SUPFAM" id="SSF50475">
    <property type="entry name" value="FMN-binding split barrel"/>
    <property type="match status" value="1"/>
</dbReference>
<evidence type="ECO:0000313" key="5">
    <source>
        <dbReference type="EMBL" id="MBH5142446.1"/>
    </source>
</evidence>
<dbReference type="EMBL" id="CP124545">
    <property type="protein sequence ID" value="WGV51029.1"/>
    <property type="molecule type" value="Genomic_DNA"/>
</dbReference>
<evidence type="ECO:0000313" key="8">
    <source>
        <dbReference type="Proteomes" id="UP000627573"/>
    </source>
</evidence>
<dbReference type="GO" id="GO:0004497">
    <property type="term" value="F:monooxygenase activity"/>
    <property type="evidence" value="ECO:0007669"/>
    <property type="project" value="UniProtKB-KW"/>
</dbReference>
<dbReference type="EMBL" id="MRBO01000009">
    <property type="protein sequence ID" value="KAB2587397.1"/>
    <property type="molecule type" value="Genomic_DNA"/>
</dbReference>
<dbReference type="GeneID" id="57488485"/>
<dbReference type="KEGG" id="reb:XU06_06735"/>
<dbReference type="Proteomes" id="UP000325576">
    <property type="component" value="Unassembled WGS sequence"/>
</dbReference>
<dbReference type="SMART" id="SM00903">
    <property type="entry name" value="Flavin_Reduct"/>
    <property type="match status" value="1"/>
</dbReference>
<dbReference type="GO" id="GO:0042602">
    <property type="term" value="F:riboflavin reductase (NADPH) activity"/>
    <property type="evidence" value="ECO:0007669"/>
    <property type="project" value="TreeGrafter"/>
</dbReference>
<dbReference type="PANTHER" id="PTHR30466:SF11">
    <property type="entry name" value="FLAVIN-DEPENDENT MONOOXYGENASE, REDUCTASE SUBUNIT HSAB"/>
    <property type="match status" value="1"/>
</dbReference>
<dbReference type="InterPro" id="IPR002563">
    <property type="entry name" value="Flavin_Rdtase-like_dom"/>
</dbReference>
<evidence type="ECO:0000313" key="7">
    <source>
        <dbReference type="Proteomes" id="UP000325576"/>
    </source>
</evidence>